<dbReference type="EMBL" id="LBPR01000008">
    <property type="protein sequence ID" value="KKP61737.1"/>
    <property type="molecule type" value="Genomic_DNA"/>
</dbReference>
<dbReference type="Proteomes" id="UP000034004">
    <property type="component" value="Unassembled WGS sequence"/>
</dbReference>
<dbReference type="AlphaFoldDB" id="A0A0G0E2Z1"/>
<protein>
    <submittedName>
        <fullName evidence="1">Uncharacterized protein</fullName>
    </submittedName>
</protein>
<name>A0A0G0E2Z1_9BACT</name>
<gene>
    <name evidence="1" type="ORF">UR56_C0008G0041</name>
</gene>
<reference evidence="1 2" key="1">
    <citation type="journal article" date="2015" name="Nature">
        <title>rRNA introns, odd ribosomes, and small enigmatic genomes across a large radiation of phyla.</title>
        <authorList>
            <person name="Brown C.T."/>
            <person name="Hug L.A."/>
            <person name="Thomas B.C."/>
            <person name="Sharon I."/>
            <person name="Castelle C.J."/>
            <person name="Singh A."/>
            <person name="Wilkins M.J."/>
            <person name="Williams K.H."/>
            <person name="Banfield J.F."/>
        </authorList>
    </citation>
    <scope>NUCLEOTIDE SEQUENCE [LARGE SCALE GENOMIC DNA]</scope>
</reference>
<organism evidence="1 2">
    <name type="scientific">Candidatus Roizmanbacteria bacterium GW2011_GWC2_34_23</name>
    <dbReference type="NCBI Taxonomy" id="1618484"/>
    <lineage>
        <taxon>Bacteria</taxon>
        <taxon>Candidatus Roizmaniibacteriota</taxon>
    </lineage>
</organism>
<comment type="caution">
    <text evidence="1">The sequence shown here is derived from an EMBL/GenBank/DDBJ whole genome shotgun (WGS) entry which is preliminary data.</text>
</comment>
<proteinExistence type="predicted"/>
<accession>A0A0G0E2Z1</accession>
<sequence>MLFIVSLLAMSIASIHDKLEAFLNRIQKISFSDLPTIHFPSWDELKEKAKSIKVEPGWAIYFVREKNYIDHVAIIPHQDEINLNLFDALLLNAAPPPIGLGVGPLVDNQSDMSGLRIITAIEYIELFNKGDYKKIFFGPPPVNNKEIIKKAGLIAKEISDSGIIDNQPVVYSFSMIPLIKKFYAINFDPIKSKTKLAFLTRKLKKTVKAIYCGSLVAQIWQKAGILNLPEVKFLKIRGHSSFTLFKWSKLNKSILGGISWDDDKVV</sequence>
<evidence type="ECO:0000313" key="2">
    <source>
        <dbReference type="Proteomes" id="UP000034004"/>
    </source>
</evidence>
<evidence type="ECO:0000313" key="1">
    <source>
        <dbReference type="EMBL" id="KKP61737.1"/>
    </source>
</evidence>